<evidence type="ECO:0000313" key="1">
    <source>
        <dbReference type="EMBL" id="KAK0725865.1"/>
    </source>
</evidence>
<dbReference type="Proteomes" id="UP001172102">
    <property type="component" value="Unassembled WGS sequence"/>
</dbReference>
<keyword evidence="2" id="KW-1185">Reference proteome</keyword>
<dbReference type="EMBL" id="JAUKUA010000002">
    <property type="protein sequence ID" value="KAK0725865.1"/>
    <property type="molecule type" value="Genomic_DNA"/>
</dbReference>
<sequence>MTTTSAPKAYNWSIPKTAQRYLAMWDALLRQNRTIPLLHVLHVQLGLGAYRHLGQQHGSQLAHVGRHPTRVERQIHVGTRAGASLT</sequence>
<gene>
    <name evidence="1" type="ORF">B0H67DRAFT_142201</name>
</gene>
<dbReference type="AlphaFoldDB" id="A0AA40B1J7"/>
<organism evidence="1 2">
    <name type="scientific">Lasiosphaeris hirsuta</name>
    <dbReference type="NCBI Taxonomy" id="260670"/>
    <lineage>
        <taxon>Eukaryota</taxon>
        <taxon>Fungi</taxon>
        <taxon>Dikarya</taxon>
        <taxon>Ascomycota</taxon>
        <taxon>Pezizomycotina</taxon>
        <taxon>Sordariomycetes</taxon>
        <taxon>Sordariomycetidae</taxon>
        <taxon>Sordariales</taxon>
        <taxon>Lasiosphaeriaceae</taxon>
        <taxon>Lasiosphaeris</taxon>
    </lineage>
</organism>
<name>A0AA40B1J7_9PEZI</name>
<protein>
    <submittedName>
        <fullName evidence="1">Uncharacterized protein</fullName>
    </submittedName>
</protein>
<reference evidence="1" key="1">
    <citation type="submission" date="2023-06" db="EMBL/GenBank/DDBJ databases">
        <title>Genome-scale phylogeny and comparative genomics of the fungal order Sordariales.</title>
        <authorList>
            <consortium name="Lawrence Berkeley National Laboratory"/>
            <person name="Hensen N."/>
            <person name="Bonometti L."/>
            <person name="Westerberg I."/>
            <person name="Brannstrom I.O."/>
            <person name="Guillou S."/>
            <person name="Cros-Aarteil S."/>
            <person name="Calhoun S."/>
            <person name="Haridas S."/>
            <person name="Kuo A."/>
            <person name="Mondo S."/>
            <person name="Pangilinan J."/>
            <person name="Riley R."/>
            <person name="Labutti K."/>
            <person name="Andreopoulos B."/>
            <person name="Lipzen A."/>
            <person name="Chen C."/>
            <person name="Yanf M."/>
            <person name="Daum C."/>
            <person name="Ng V."/>
            <person name="Clum A."/>
            <person name="Steindorff A."/>
            <person name="Ohm R."/>
            <person name="Martin F."/>
            <person name="Silar P."/>
            <person name="Natvig D."/>
            <person name="Lalanne C."/>
            <person name="Gautier V."/>
            <person name="Ament-Velasquez S.L."/>
            <person name="Kruys A."/>
            <person name="Hutchinson M.I."/>
            <person name="Powell A.J."/>
            <person name="Barry K."/>
            <person name="Miller A.N."/>
            <person name="Grigoriev I.V."/>
            <person name="Debuchy R."/>
            <person name="Gladieux P."/>
            <person name="Thoren M.H."/>
            <person name="Johannesson H."/>
        </authorList>
    </citation>
    <scope>NUCLEOTIDE SEQUENCE</scope>
    <source>
        <strain evidence="1">SMH4607-1</strain>
    </source>
</reference>
<comment type="caution">
    <text evidence="1">The sequence shown here is derived from an EMBL/GenBank/DDBJ whole genome shotgun (WGS) entry which is preliminary data.</text>
</comment>
<proteinExistence type="predicted"/>
<accession>A0AA40B1J7</accession>
<evidence type="ECO:0000313" key="2">
    <source>
        <dbReference type="Proteomes" id="UP001172102"/>
    </source>
</evidence>